<dbReference type="GO" id="GO:0048235">
    <property type="term" value="P:pollen sperm cell differentiation"/>
    <property type="evidence" value="ECO:0007669"/>
    <property type="project" value="UniProtKB-ARBA"/>
</dbReference>
<dbReference type="Gene3D" id="1.10.10.60">
    <property type="entry name" value="Homeodomain-like"/>
    <property type="match status" value="2"/>
</dbReference>
<feature type="domain" description="HTH myb-type" evidence="10">
    <location>
        <begin position="40"/>
        <end position="92"/>
    </location>
</feature>
<dbReference type="GO" id="GO:0006355">
    <property type="term" value="P:regulation of DNA-templated transcription"/>
    <property type="evidence" value="ECO:0000318"/>
    <property type="project" value="GO_Central"/>
</dbReference>
<dbReference type="SMR" id="A0A251PP34"/>
<feature type="domain" description="Myb-like" evidence="9">
    <location>
        <begin position="40"/>
        <end position="92"/>
    </location>
</feature>
<dbReference type="GO" id="GO:0040008">
    <property type="term" value="P:regulation of growth"/>
    <property type="evidence" value="ECO:0007669"/>
    <property type="project" value="UniProtKB-ARBA"/>
</dbReference>
<dbReference type="Gramene" id="ONI13323">
    <property type="protein sequence ID" value="ONI13323"/>
    <property type="gene ID" value="PRUPE_4G215500"/>
</dbReference>
<keyword evidence="2" id="KW-0677">Repeat</keyword>
<dbReference type="InterPro" id="IPR017930">
    <property type="entry name" value="Myb_dom"/>
</dbReference>
<dbReference type="FunFam" id="1.10.10.60:FF:000001">
    <property type="entry name" value="MYB-related transcription factor"/>
    <property type="match status" value="1"/>
</dbReference>
<proteinExistence type="predicted"/>
<reference evidence="11 12" key="1">
    <citation type="journal article" date="2013" name="Nat. Genet.">
        <title>The high-quality draft genome of peach (Prunus persica) identifies unique patterns of genetic diversity, domestication and genome evolution.</title>
        <authorList>
            <consortium name="International Peach Genome Initiative"/>
            <person name="Verde I."/>
            <person name="Abbott A.G."/>
            <person name="Scalabrin S."/>
            <person name="Jung S."/>
            <person name="Shu S."/>
            <person name="Marroni F."/>
            <person name="Zhebentyayeva T."/>
            <person name="Dettori M.T."/>
            <person name="Grimwood J."/>
            <person name="Cattonaro F."/>
            <person name="Zuccolo A."/>
            <person name="Rossini L."/>
            <person name="Jenkins J."/>
            <person name="Vendramin E."/>
            <person name="Meisel L.A."/>
            <person name="Decroocq V."/>
            <person name="Sosinski B."/>
            <person name="Prochnik S."/>
            <person name="Mitros T."/>
            <person name="Policriti A."/>
            <person name="Cipriani G."/>
            <person name="Dondini L."/>
            <person name="Ficklin S."/>
            <person name="Goodstein D.M."/>
            <person name="Xuan P."/>
            <person name="Del Fabbro C."/>
            <person name="Aramini V."/>
            <person name="Copetti D."/>
            <person name="Gonzalez S."/>
            <person name="Horner D.S."/>
            <person name="Falchi R."/>
            <person name="Lucas S."/>
            <person name="Mica E."/>
            <person name="Maldonado J."/>
            <person name="Lazzari B."/>
            <person name="Bielenberg D."/>
            <person name="Pirona R."/>
            <person name="Miculan M."/>
            <person name="Barakat A."/>
            <person name="Testolin R."/>
            <person name="Stella A."/>
            <person name="Tartarini S."/>
            <person name="Tonutti P."/>
            <person name="Arus P."/>
            <person name="Orellana A."/>
            <person name="Wells C."/>
            <person name="Main D."/>
            <person name="Vizzotto G."/>
            <person name="Silva H."/>
            <person name="Salamini F."/>
            <person name="Schmutz J."/>
            <person name="Morgante M."/>
            <person name="Rokhsar D.S."/>
        </authorList>
    </citation>
    <scope>NUCLEOTIDE SEQUENCE [LARGE SCALE GENOMIC DNA]</scope>
    <source>
        <strain evidence="12">cv. Nemared</strain>
    </source>
</reference>
<comment type="subcellular location">
    <subcellularLocation>
        <location evidence="1">Nucleus</location>
    </subcellularLocation>
</comment>
<dbReference type="CDD" id="cd00167">
    <property type="entry name" value="SANT"/>
    <property type="match status" value="2"/>
</dbReference>
<evidence type="ECO:0000259" key="10">
    <source>
        <dbReference type="PROSITE" id="PS51294"/>
    </source>
</evidence>
<evidence type="ECO:0000256" key="7">
    <source>
        <dbReference type="ARBA" id="ARBA00023242"/>
    </source>
</evidence>
<feature type="domain" description="HTH myb-type" evidence="10">
    <location>
        <begin position="93"/>
        <end position="147"/>
    </location>
</feature>
<organism evidence="11 12">
    <name type="scientific">Prunus persica</name>
    <name type="common">Peach</name>
    <name type="synonym">Amygdalus persica</name>
    <dbReference type="NCBI Taxonomy" id="3760"/>
    <lineage>
        <taxon>Eukaryota</taxon>
        <taxon>Viridiplantae</taxon>
        <taxon>Streptophyta</taxon>
        <taxon>Embryophyta</taxon>
        <taxon>Tracheophyta</taxon>
        <taxon>Spermatophyta</taxon>
        <taxon>Magnoliopsida</taxon>
        <taxon>eudicotyledons</taxon>
        <taxon>Gunneridae</taxon>
        <taxon>Pentapetalae</taxon>
        <taxon>rosids</taxon>
        <taxon>fabids</taxon>
        <taxon>Rosales</taxon>
        <taxon>Rosaceae</taxon>
        <taxon>Amygdaloideae</taxon>
        <taxon>Amygdaleae</taxon>
        <taxon>Prunus</taxon>
    </lineage>
</organism>
<feature type="compositionally biased region" description="Polar residues" evidence="8">
    <location>
        <begin position="159"/>
        <end position="175"/>
    </location>
</feature>
<feature type="domain" description="Myb-like" evidence="9">
    <location>
        <begin position="93"/>
        <end position="143"/>
    </location>
</feature>
<dbReference type="eggNOG" id="KOG0048">
    <property type="taxonomic scope" value="Eukaryota"/>
</dbReference>
<dbReference type="FunFam" id="1.10.10.60:FF:000119">
    <property type="entry name" value="Transcription factor GAMYB"/>
    <property type="match status" value="1"/>
</dbReference>
<dbReference type="PROSITE" id="PS51294">
    <property type="entry name" value="HTH_MYB"/>
    <property type="match status" value="2"/>
</dbReference>
<keyword evidence="5" id="KW-0010">Activator</keyword>
<evidence type="ECO:0000256" key="3">
    <source>
        <dbReference type="ARBA" id="ARBA00023015"/>
    </source>
</evidence>
<dbReference type="GO" id="GO:0005634">
    <property type="term" value="C:nucleus"/>
    <property type="evidence" value="ECO:0000318"/>
    <property type="project" value="GO_Central"/>
</dbReference>
<feature type="compositionally biased region" description="Polar residues" evidence="8">
    <location>
        <begin position="13"/>
        <end position="25"/>
    </location>
</feature>
<dbReference type="PANTHER" id="PTHR47995:SF18">
    <property type="entry name" value="TRANSCRIPTION FACTOR MYB65"/>
    <property type="match status" value="1"/>
</dbReference>
<name>A0A251PP34_PRUPE</name>
<evidence type="ECO:0000256" key="6">
    <source>
        <dbReference type="ARBA" id="ARBA00023163"/>
    </source>
</evidence>
<evidence type="ECO:0000256" key="5">
    <source>
        <dbReference type="ARBA" id="ARBA00023159"/>
    </source>
</evidence>
<dbReference type="GO" id="GO:0045893">
    <property type="term" value="P:positive regulation of DNA-templated transcription"/>
    <property type="evidence" value="ECO:0007669"/>
    <property type="project" value="UniProtKB-ARBA"/>
</dbReference>
<accession>A0A251PP34</accession>
<dbReference type="GO" id="GO:0003700">
    <property type="term" value="F:DNA-binding transcription factor activity"/>
    <property type="evidence" value="ECO:0000318"/>
    <property type="project" value="GO_Central"/>
</dbReference>
<keyword evidence="12" id="KW-1185">Reference proteome</keyword>
<dbReference type="OrthoDB" id="2143914at2759"/>
<keyword evidence="6" id="KW-0804">Transcription</keyword>
<evidence type="ECO:0000259" key="9">
    <source>
        <dbReference type="PROSITE" id="PS50090"/>
    </source>
</evidence>
<dbReference type="InterPro" id="IPR001005">
    <property type="entry name" value="SANT/Myb"/>
</dbReference>
<dbReference type="SMART" id="SM00717">
    <property type="entry name" value="SANT"/>
    <property type="match status" value="2"/>
</dbReference>
<dbReference type="SUPFAM" id="SSF46689">
    <property type="entry name" value="Homeodomain-like"/>
    <property type="match status" value="1"/>
</dbReference>
<keyword evidence="7" id="KW-0539">Nucleus</keyword>
<evidence type="ECO:0000256" key="2">
    <source>
        <dbReference type="ARBA" id="ARBA00022737"/>
    </source>
</evidence>
<feature type="region of interest" description="Disordered" evidence="8">
    <location>
        <begin position="152"/>
        <end position="175"/>
    </location>
</feature>
<dbReference type="AlphaFoldDB" id="A0A251PP34"/>
<sequence length="530" mass="57824">MMTPSSSSNNNSGLLQQNEGRSPQELSGGGGGGGDVVEGSKGLKKGPWTAVEDQILMEYVRKHGEGNWNAVQRNSGLNRCGKSCRLRWANHLRPNLKKGAFSHDEERLILELHAKYGNKWARMASQLPGRTDNEIKNYWNTRVKRRQRQGLPLYPNDIKQPQQSHSHSRSLPTTTIQNPFQSTNNCTTPTFSFQIQSPIQAHHMHSLSPTPPSLSPLSSPHHPKSTTLTSLPLFDPSNPPTTSSFSSFTFHRPAPILGAPVRYKRYRDSVGFSPPVSPTPQRSASILRANSMPDIASSHLTITNSIPEIASFQFPRTLNPSLPPLPSSRTQFEYSESFLSSTGSVYSVKSELPSSQVSQTQSEVTIDTKVSSTAAAAAVSASQSHSSNGLLEDLLQEAEVLACGGGNPSKRANGLFSSFEEKHVLDNYTRWLQSTSSLEGSLLEAKPIQDDHISSLPEDLSKLFSFIPSTEPISDWYSDSGELSNGHSSGLTDACLDFDMQQHMAALFPVTATAEHGKASSSWDNLPGIC</sequence>
<gene>
    <name evidence="11" type="ORF">PRUPE_4G215500</name>
</gene>
<evidence type="ECO:0000313" key="12">
    <source>
        <dbReference type="Proteomes" id="UP000006882"/>
    </source>
</evidence>
<dbReference type="EMBL" id="CM007654">
    <property type="protein sequence ID" value="ONI13323.1"/>
    <property type="molecule type" value="Genomic_DNA"/>
</dbReference>
<keyword evidence="3" id="KW-0805">Transcription regulation</keyword>
<evidence type="ECO:0000256" key="4">
    <source>
        <dbReference type="ARBA" id="ARBA00023125"/>
    </source>
</evidence>
<protein>
    <submittedName>
        <fullName evidence="11">Uncharacterized protein</fullName>
    </submittedName>
</protein>
<dbReference type="PROSITE" id="PS50090">
    <property type="entry name" value="MYB_LIKE"/>
    <property type="match status" value="2"/>
</dbReference>
<feature type="compositionally biased region" description="Low complexity" evidence="8">
    <location>
        <begin position="1"/>
        <end position="12"/>
    </location>
</feature>
<dbReference type="PANTHER" id="PTHR47995">
    <property type="entry name" value="TRANSCRIPTION FACTOR MYB33-RELATED"/>
    <property type="match status" value="1"/>
</dbReference>
<dbReference type="Proteomes" id="UP000006882">
    <property type="component" value="Chromosome G4"/>
</dbReference>
<feature type="region of interest" description="Disordered" evidence="8">
    <location>
        <begin position="202"/>
        <end position="235"/>
    </location>
</feature>
<feature type="compositionally biased region" description="Gly residues" evidence="8">
    <location>
        <begin position="27"/>
        <end position="36"/>
    </location>
</feature>
<dbReference type="Pfam" id="PF00249">
    <property type="entry name" value="Myb_DNA-binding"/>
    <property type="match status" value="2"/>
</dbReference>
<evidence type="ECO:0000256" key="1">
    <source>
        <dbReference type="ARBA" id="ARBA00004123"/>
    </source>
</evidence>
<dbReference type="STRING" id="3760.A0A251PP34"/>
<dbReference type="GO" id="GO:0009653">
    <property type="term" value="P:anatomical structure morphogenesis"/>
    <property type="evidence" value="ECO:0007669"/>
    <property type="project" value="UniProtKB-ARBA"/>
</dbReference>
<dbReference type="GO" id="GO:0003677">
    <property type="term" value="F:DNA binding"/>
    <property type="evidence" value="ECO:0007669"/>
    <property type="project" value="UniProtKB-KW"/>
</dbReference>
<evidence type="ECO:0000256" key="8">
    <source>
        <dbReference type="SAM" id="MobiDB-lite"/>
    </source>
</evidence>
<feature type="region of interest" description="Disordered" evidence="8">
    <location>
        <begin position="1"/>
        <end position="44"/>
    </location>
</feature>
<keyword evidence="4" id="KW-0238">DNA-binding</keyword>
<evidence type="ECO:0000313" key="11">
    <source>
        <dbReference type="EMBL" id="ONI13323.1"/>
    </source>
</evidence>
<dbReference type="InterPro" id="IPR009057">
    <property type="entry name" value="Homeodomain-like_sf"/>
</dbReference>